<dbReference type="AlphaFoldDB" id="A0A9D1KRI5"/>
<dbReference type="SUPFAM" id="SSF51556">
    <property type="entry name" value="Metallo-dependent hydrolases"/>
    <property type="match status" value="1"/>
</dbReference>
<dbReference type="CDD" id="cd01292">
    <property type="entry name" value="metallo-dependent_hydrolases"/>
    <property type="match status" value="1"/>
</dbReference>
<dbReference type="GO" id="GO:0005737">
    <property type="term" value="C:cytoplasm"/>
    <property type="evidence" value="ECO:0007669"/>
    <property type="project" value="TreeGrafter"/>
</dbReference>
<name>A0A9D1KRI5_9FIRM</name>
<dbReference type="GO" id="GO:0016787">
    <property type="term" value="F:hydrolase activity"/>
    <property type="evidence" value="ECO:0007669"/>
    <property type="project" value="InterPro"/>
</dbReference>
<dbReference type="InterPro" id="IPR032465">
    <property type="entry name" value="ACMSD"/>
</dbReference>
<dbReference type="GO" id="GO:0019748">
    <property type="term" value="P:secondary metabolic process"/>
    <property type="evidence" value="ECO:0007669"/>
    <property type="project" value="TreeGrafter"/>
</dbReference>
<dbReference type="PANTHER" id="PTHR21240">
    <property type="entry name" value="2-AMINO-3-CARBOXYLMUCONATE-6-SEMIALDEHYDE DECARBOXYLASE"/>
    <property type="match status" value="1"/>
</dbReference>
<proteinExistence type="predicted"/>
<evidence type="ECO:0000256" key="1">
    <source>
        <dbReference type="ARBA" id="ARBA00023239"/>
    </source>
</evidence>
<accession>A0A9D1KRI5</accession>
<dbReference type="GO" id="GO:0016831">
    <property type="term" value="F:carboxy-lyase activity"/>
    <property type="evidence" value="ECO:0007669"/>
    <property type="project" value="InterPro"/>
</dbReference>
<feature type="domain" description="Amidohydrolase-related" evidence="2">
    <location>
        <begin position="3"/>
        <end position="269"/>
    </location>
</feature>
<dbReference type="Pfam" id="PF04909">
    <property type="entry name" value="Amidohydro_2"/>
    <property type="match status" value="1"/>
</dbReference>
<dbReference type="EMBL" id="DVLW01000218">
    <property type="protein sequence ID" value="HIT95113.1"/>
    <property type="molecule type" value="Genomic_DNA"/>
</dbReference>
<evidence type="ECO:0000313" key="3">
    <source>
        <dbReference type="EMBL" id="HIT95113.1"/>
    </source>
</evidence>
<keyword evidence="1" id="KW-0456">Lyase</keyword>
<dbReference type="Proteomes" id="UP000824160">
    <property type="component" value="Unassembled WGS sequence"/>
</dbReference>
<dbReference type="InterPro" id="IPR006680">
    <property type="entry name" value="Amidohydro-rel"/>
</dbReference>
<evidence type="ECO:0000313" key="4">
    <source>
        <dbReference type="Proteomes" id="UP000824160"/>
    </source>
</evidence>
<reference evidence="3" key="2">
    <citation type="journal article" date="2021" name="PeerJ">
        <title>Extensive microbial diversity within the chicken gut microbiome revealed by metagenomics and culture.</title>
        <authorList>
            <person name="Gilroy R."/>
            <person name="Ravi A."/>
            <person name="Getino M."/>
            <person name="Pursley I."/>
            <person name="Horton D.L."/>
            <person name="Alikhan N.F."/>
            <person name="Baker D."/>
            <person name="Gharbi K."/>
            <person name="Hall N."/>
            <person name="Watson M."/>
            <person name="Adriaenssens E.M."/>
            <person name="Foster-Nyarko E."/>
            <person name="Jarju S."/>
            <person name="Secka A."/>
            <person name="Antonio M."/>
            <person name="Oren A."/>
            <person name="Chaudhuri R.R."/>
            <person name="La Ragione R."/>
            <person name="Hildebrand F."/>
            <person name="Pallen M.J."/>
        </authorList>
    </citation>
    <scope>NUCLEOTIDE SEQUENCE</scope>
    <source>
        <strain evidence="3">ChiBcec7-5410</strain>
    </source>
</reference>
<organism evidence="3 4">
    <name type="scientific">Candidatus Faecivivens stercoripullorum</name>
    <dbReference type="NCBI Taxonomy" id="2840805"/>
    <lineage>
        <taxon>Bacteria</taxon>
        <taxon>Bacillati</taxon>
        <taxon>Bacillota</taxon>
        <taxon>Clostridia</taxon>
        <taxon>Eubacteriales</taxon>
        <taxon>Oscillospiraceae</taxon>
        <taxon>Oscillospiraceae incertae sedis</taxon>
        <taxon>Candidatus Faecivivens</taxon>
    </lineage>
</organism>
<reference evidence="3" key="1">
    <citation type="submission" date="2020-10" db="EMBL/GenBank/DDBJ databases">
        <authorList>
            <person name="Gilroy R."/>
        </authorList>
    </citation>
    <scope>NUCLEOTIDE SEQUENCE</scope>
    <source>
        <strain evidence="3">ChiBcec7-5410</strain>
    </source>
</reference>
<comment type="caution">
    <text evidence="3">The sequence shown here is derived from an EMBL/GenBank/DDBJ whole genome shotgun (WGS) entry which is preliminary data.</text>
</comment>
<dbReference type="Gene3D" id="3.20.20.140">
    <property type="entry name" value="Metal-dependent hydrolases"/>
    <property type="match status" value="1"/>
</dbReference>
<gene>
    <name evidence="3" type="ORF">IAC43_07995</name>
</gene>
<evidence type="ECO:0000259" key="2">
    <source>
        <dbReference type="Pfam" id="PF04909"/>
    </source>
</evidence>
<protein>
    <submittedName>
        <fullName evidence="3">Amidohydrolase family protein</fullName>
    </submittedName>
</protein>
<dbReference type="PANTHER" id="PTHR21240:SF28">
    <property type="entry name" value="ISO-OROTATE DECARBOXYLASE (EUROFUNG)"/>
    <property type="match status" value="1"/>
</dbReference>
<dbReference type="InterPro" id="IPR032466">
    <property type="entry name" value="Metal_Hydrolase"/>
</dbReference>
<sequence length="271" mass="30096">MIIDFHTHCFPDTVAYHALDAMSSAAALYPQTQGIQLRYDGTLEKLRKMVHDAGADYFVQMSVATQPRHQYNVNQFALKVNALPDAFAFGSVHGMSSDSLEELERLHEAGIPGIKLHHDEQGIEMDDFRMFPVYDLISQLGLPCLIHTGFDPFSPDHSHARPEQILKIHAQFPKLRLILAHLGGIADWDAAEELLAGQGMMMDTAMVSEGLDREQAARIIRKNGAENVLMGSDMPWTTTADAIAYLDSLPLTDREKEMIAGENAARILSLL</sequence>